<protein>
    <submittedName>
        <fullName evidence="2">Uncharacterized protein</fullName>
    </submittedName>
</protein>
<dbReference type="EMBL" id="JACIIK010000005">
    <property type="protein sequence ID" value="MBB6202395.1"/>
    <property type="molecule type" value="Genomic_DNA"/>
</dbReference>
<name>A0AAW3UY46_9BURK</name>
<reference evidence="2 3" key="1">
    <citation type="submission" date="2020-08" db="EMBL/GenBank/DDBJ databases">
        <title>Genomic Encyclopedia of Type Strains, Phase IV (KMG-V): Genome sequencing to study the core and pangenomes of soil and plant-associated prokaryotes.</title>
        <authorList>
            <person name="Whitman W."/>
        </authorList>
    </citation>
    <scope>NUCLEOTIDE SEQUENCE [LARGE SCALE GENOMIC DNA]</scope>
    <source>
        <strain evidence="2 3">SEMIA 4013</strain>
    </source>
</reference>
<dbReference type="AlphaFoldDB" id="A0AAW3UY46"/>
<sequence length="90" mass="10406">MLVNQRGNPVARHNGVTVSQHQMQANPQPRERASTRHRIVRGRRTDHQARSRQHTMPVRLLDRQIHPLMQAEIVGCDNQPAWLSRHPTSP</sequence>
<evidence type="ECO:0000313" key="3">
    <source>
        <dbReference type="Proteomes" id="UP000518681"/>
    </source>
</evidence>
<gene>
    <name evidence="2" type="ORF">GGD69_003254</name>
</gene>
<evidence type="ECO:0000313" key="2">
    <source>
        <dbReference type="EMBL" id="MBB6202395.1"/>
    </source>
</evidence>
<feature type="region of interest" description="Disordered" evidence="1">
    <location>
        <begin position="1"/>
        <end position="56"/>
    </location>
</feature>
<proteinExistence type="predicted"/>
<feature type="compositionally biased region" description="Polar residues" evidence="1">
    <location>
        <begin position="16"/>
        <end position="27"/>
    </location>
</feature>
<dbReference type="Proteomes" id="UP000518681">
    <property type="component" value="Unassembled WGS sequence"/>
</dbReference>
<evidence type="ECO:0000256" key="1">
    <source>
        <dbReference type="SAM" id="MobiDB-lite"/>
    </source>
</evidence>
<comment type="caution">
    <text evidence="2">The sequence shown here is derived from an EMBL/GenBank/DDBJ whole genome shotgun (WGS) entry which is preliminary data.</text>
</comment>
<organism evidence="2 3">
    <name type="scientific">Paraburkholderia fungorum</name>
    <dbReference type="NCBI Taxonomy" id="134537"/>
    <lineage>
        <taxon>Bacteria</taxon>
        <taxon>Pseudomonadati</taxon>
        <taxon>Pseudomonadota</taxon>
        <taxon>Betaproteobacteria</taxon>
        <taxon>Burkholderiales</taxon>
        <taxon>Burkholderiaceae</taxon>
        <taxon>Paraburkholderia</taxon>
    </lineage>
</organism>
<accession>A0AAW3UY46</accession>